<dbReference type="PANTHER" id="PTHR35342">
    <property type="entry name" value="TRICARBOXYLIC TRANSPORT PROTEIN"/>
    <property type="match status" value="1"/>
</dbReference>
<feature type="transmembrane region" description="Helical" evidence="2">
    <location>
        <begin position="136"/>
        <end position="158"/>
    </location>
</feature>
<feature type="transmembrane region" description="Helical" evidence="2">
    <location>
        <begin position="318"/>
        <end position="341"/>
    </location>
</feature>
<gene>
    <name evidence="4" type="ORF">CCR87_04825</name>
</gene>
<keyword evidence="5" id="KW-1185">Reference proteome</keyword>
<feature type="transmembrane region" description="Helical" evidence="2">
    <location>
        <begin position="465"/>
        <end position="483"/>
    </location>
</feature>
<feature type="transmembrane region" description="Helical" evidence="2">
    <location>
        <begin position="20"/>
        <end position="51"/>
    </location>
</feature>
<dbReference type="InterPro" id="IPR002823">
    <property type="entry name" value="DUF112_TM"/>
</dbReference>
<evidence type="ECO:0000259" key="3">
    <source>
        <dbReference type="Pfam" id="PF01970"/>
    </source>
</evidence>
<reference evidence="4" key="1">
    <citation type="submission" date="2017-05" db="EMBL/GenBank/DDBJ databases">
        <authorList>
            <person name="Imhoff J.F."/>
            <person name="Rahn T."/>
            <person name="Kuenzel S."/>
            <person name="Neulinger S.C."/>
        </authorList>
    </citation>
    <scope>NUCLEOTIDE SEQUENCE</scope>
    <source>
        <strain evidence="4">LMG 28126</strain>
    </source>
</reference>
<keyword evidence="2" id="KW-1133">Transmembrane helix</keyword>
<feature type="transmembrane region" description="Helical" evidence="2">
    <location>
        <begin position="353"/>
        <end position="375"/>
    </location>
</feature>
<keyword evidence="2" id="KW-0472">Membrane</keyword>
<feature type="transmembrane region" description="Helical" evidence="2">
    <location>
        <begin position="191"/>
        <end position="214"/>
    </location>
</feature>
<feature type="region of interest" description="Disordered" evidence="1">
    <location>
        <begin position="493"/>
        <end position="516"/>
    </location>
</feature>
<evidence type="ECO:0000313" key="5">
    <source>
        <dbReference type="Proteomes" id="UP000706333"/>
    </source>
</evidence>
<feature type="transmembrane region" description="Helical" evidence="2">
    <location>
        <begin position="165"/>
        <end position="185"/>
    </location>
</feature>
<dbReference type="AlphaFoldDB" id="A0A934TIZ2"/>
<dbReference type="Proteomes" id="UP000706333">
    <property type="component" value="Unassembled WGS sequence"/>
</dbReference>
<dbReference type="EMBL" id="NHSD01000152">
    <property type="protein sequence ID" value="MBK5926677.1"/>
    <property type="molecule type" value="Genomic_DNA"/>
</dbReference>
<comment type="caution">
    <text evidence="4">The sequence shown here is derived from an EMBL/GenBank/DDBJ whole genome shotgun (WGS) entry which is preliminary data.</text>
</comment>
<sequence length="516" mass="53903">MLEALVSAFFVMLDPFRMGMLMAGVGIGIVVGILPGLGGLMGMALVLPFLFGMDPYAGIAMLVGISAAVPSSDTFPSVLMGIPGSSGSQATVMDGYPMARNGEAARALGAAFSASLIGGLIGAAALTALVPFARPLVLAFGAPELLMLTILGLCMVGVLSGSRPLLGIIAACLGLMLGMVGGAPAAPEYRWAHGVVYLFDGFSLVIVALGLFAIPEIVDLLARGGTIARRGSGLGSGWMAGLRDTMANKYLVVRHSLIGVLVGAIPGMGSSIIDWLNYGIVVTRASDRSRFGKGDVRGVIAPEAANNAREGGVLMPTLLFGVPGSSAMALFLGALLIFGVQPGPALLRDNLELVFVIIWSLALGNVFGTIICLALSKPIARLTFVPFQYIAPVVLCIVIIGAWQETRHFGDLLTLAAFGLLGWTMKRIEMPRPPLLVGFILAGLVERYLWMSYSIYDWEWLTRPLVIAIAVLCVVLMFGGTVMKGRTLRATAAPTSDSQSAPQSAPQPTAQDKPDA</sequence>
<reference evidence="4" key="2">
    <citation type="journal article" date="2020" name="Microorganisms">
        <title>Osmotic Adaptation and Compatible Solute Biosynthesis of Phototrophic Bacteria as Revealed from Genome Analyses.</title>
        <authorList>
            <person name="Imhoff J.F."/>
            <person name="Rahn T."/>
            <person name="Kunzel S."/>
            <person name="Keller A."/>
            <person name="Neulinger S.C."/>
        </authorList>
    </citation>
    <scope>NUCLEOTIDE SEQUENCE</scope>
    <source>
        <strain evidence="4">LMG 28126</strain>
    </source>
</reference>
<feature type="domain" description="DUF112" evidence="3">
    <location>
        <begin position="20"/>
        <end position="436"/>
    </location>
</feature>
<feature type="transmembrane region" description="Helical" evidence="2">
    <location>
        <begin position="107"/>
        <end position="130"/>
    </location>
</feature>
<evidence type="ECO:0000256" key="2">
    <source>
        <dbReference type="SAM" id="Phobius"/>
    </source>
</evidence>
<evidence type="ECO:0000256" key="1">
    <source>
        <dbReference type="SAM" id="MobiDB-lite"/>
    </source>
</evidence>
<accession>A0A934TIZ2</accession>
<evidence type="ECO:0000313" key="4">
    <source>
        <dbReference type="EMBL" id="MBK5926677.1"/>
    </source>
</evidence>
<dbReference type="RefSeq" id="WP_201156448.1">
    <property type="nucleotide sequence ID" value="NZ_NHSD01000152.1"/>
</dbReference>
<dbReference type="Pfam" id="PF01970">
    <property type="entry name" value="TctA"/>
    <property type="match status" value="1"/>
</dbReference>
<keyword evidence="2" id="KW-0812">Transmembrane</keyword>
<protein>
    <recommendedName>
        <fullName evidence="3">DUF112 domain-containing protein</fullName>
    </recommendedName>
</protein>
<feature type="transmembrane region" description="Helical" evidence="2">
    <location>
        <begin position="382"/>
        <end position="403"/>
    </location>
</feature>
<name>A0A934TIZ2_9RHOB</name>
<proteinExistence type="predicted"/>
<dbReference type="PANTHER" id="PTHR35342:SF5">
    <property type="entry name" value="TRICARBOXYLIC TRANSPORT PROTEIN"/>
    <property type="match status" value="1"/>
</dbReference>
<organism evidence="4 5">
    <name type="scientific">Rhodobaculum claviforme</name>
    <dbReference type="NCBI Taxonomy" id="1549854"/>
    <lineage>
        <taxon>Bacteria</taxon>
        <taxon>Pseudomonadati</taxon>
        <taxon>Pseudomonadota</taxon>
        <taxon>Alphaproteobacteria</taxon>
        <taxon>Rhodobacterales</taxon>
        <taxon>Paracoccaceae</taxon>
        <taxon>Rhodobaculum</taxon>
    </lineage>
</organism>